<feature type="signal peptide" evidence="9">
    <location>
        <begin position="1"/>
        <end position="20"/>
    </location>
</feature>
<dbReference type="RefSeq" id="WP_188854715.1">
    <property type="nucleotide sequence ID" value="NZ_BMJJ01000014.1"/>
</dbReference>
<dbReference type="Pfam" id="PF00576">
    <property type="entry name" value="Transthyretin"/>
    <property type="match status" value="1"/>
</dbReference>
<evidence type="ECO:0000256" key="6">
    <source>
        <dbReference type="ARBA" id="ARBA00022801"/>
    </source>
</evidence>
<gene>
    <name evidence="11" type="primary">hiuH</name>
    <name evidence="11" type="ORF">GCM10011335_45090</name>
</gene>
<dbReference type="GO" id="GO:0033971">
    <property type="term" value="F:hydroxyisourate hydrolase activity"/>
    <property type="evidence" value="ECO:0007669"/>
    <property type="project" value="UniProtKB-EC"/>
</dbReference>
<dbReference type="SMART" id="SM00095">
    <property type="entry name" value="TR_THY"/>
    <property type="match status" value="1"/>
</dbReference>
<dbReference type="InterPro" id="IPR036817">
    <property type="entry name" value="Transthyretin/HIU_hydrolase_sf"/>
</dbReference>
<dbReference type="CDD" id="cd05822">
    <property type="entry name" value="TLP_HIUase"/>
    <property type="match status" value="1"/>
</dbReference>
<protein>
    <recommendedName>
        <fullName evidence="8">5-hydroxyisourate hydrolase</fullName>
        <shortName evidence="8">HIU hydrolase</shortName>
        <shortName evidence="8">HIUHase</shortName>
        <ecNumber evidence="8">3.5.2.17</ecNumber>
    </recommendedName>
</protein>
<dbReference type="InterPro" id="IPR000895">
    <property type="entry name" value="Transthyretin/HIU_hydrolase"/>
</dbReference>
<feature type="chain" id="PRO_5037480081" description="5-hydroxyisourate hydrolase" evidence="9">
    <location>
        <begin position="21"/>
        <end position="136"/>
    </location>
</feature>
<evidence type="ECO:0000313" key="12">
    <source>
        <dbReference type="Proteomes" id="UP000613160"/>
    </source>
</evidence>
<evidence type="ECO:0000256" key="4">
    <source>
        <dbReference type="ARBA" id="ARBA00011881"/>
    </source>
</evidence>
<evidence type="ECO:0000256" key="5">
    <source>
        <dbReference type="ARBA" id="ARBA00022631"/>
    </source>
</evidence>
<keyword evidence="12" id="KW-1185">Reference proteome</keyword>
<reference evidence="11" key="2">
    <citation type="submission" date="2020-09" db="EMBL/GenBank/DDBJ databases">
        <authorList>
            <person name="Sun Q."/>
            <person name="Zhou Y."/>
        </authorList>
    </citation>
    <scope>NUCLEOTIDE SEQUENCE</scope>
    <source>
        <strain evidence="11">CGMCC 1.15493</strain>
    </source>
</reference>
<comment type="function">
    <text evidence="2">Catalyzes the hydrolysis of 5-hydroxyisourate (HIU) to 2-oxo-4-hydroxy-4-carboxy-5-ureidoimidazoline (OHCU).</text>
</comment>
<dbReference type="PANTHER" id="PTHR10395:SF7">
    <property type="entry name" value="5-HYDROXYISOURATE HYDROLASE"/>
    <property type="match status" value="1"/>
</dbReference>
<evidence type="ECO:0000259" key="10">
    <source>
        <dbReference type="SMART" id="SM00095"/>
    </source>
</evidence>
<dbReference type="SUPFAM" id="SSF49472">
    <property type="entry name" value="Transthyretin (synonym: prealbumin)"/>
    <property type="match status" value="1"/>
</dbReference>
<dbReference type="InterPro" id="IPR014306">
    <property type="entry name" value="Hydroxyisourate_hydrolase"/>
</dbReference>
<sequence length="136" mass="15120">MRNLLIAAAFALTPVVAAHAEEQKNPISVHVLSTEDGKPAAGVEVVLEKRDGSGWTEIAKAVTEKSGRISSLFPTDQTFQKGDYRVDFKTGDYYRKIGHDTFFPEITIPFTIEDTAQHYHIPLLLSPYGYTTYRGS</sequence>
<keyword evidence="6 8" id="KW-0378">Hydrolase</keyword>
<keyword evidence="5 8" id="KW-0659">Purine metabolism</keyword>
<dbReference type="EMBL" id="BMJJ01000014">
    <property type="protein sequence ID" value="GGD37248.1"/>
    <property type="molecule type" value="Genomic_DNA"/>
</dbReference>
<feature type="binding site" evidence="7">
    <location>
        <position position="133"/>
    </location>
    <ligand>
        <name>substrate</name>
    </ligand>
</feature>
<dbReference type="InterPro" id="IPR023416">
    <property type="entry name" value="Transthyretin/HIU_hydrolase_d"/>
</dbReference>
<feature type="binding site" evidence="7">
    <location>
        <position position="30"/>
    </location>
    <ligand>
        <name>substrate</name>
    </ligand>
</feature>
<evidence type="ECO:0000256" key="7">
    <source>
        <dbReference type="PIRSR" id="PIRSR600895-51"/>
    </source>
</evidence>
<dbReference type="PRINTS" id="PR00189">
    <property type="entry name" value="TRNSTHYRETIN"/>
</dbReference>
<evidence type="ECO:0000256" key="3">
    <source>
        <dbReference type="ARBA" id="ARBA00009850"/>
    </source>
</evidence>
<dbReference type="NCBIfam" id="TIGR02962">
    <property type="entry name" value="hdxy_isourate"/>
    <property type="match status" value="1"/>
</dbReference>
<comment type="catalytic activity">
    <reaction evidence="1 8">
        <text>5-hydroxyisourate + H2O = 5-hydroxy-2-oxo-4-ureido-2,5-dihydro-1H-imidazole-5-carboxylate + H(+)</text>
        <dbReference type="Rhea" id="RHEA:23736"/>
        <dbReference type="ChEBI" id="CHEBI:15377"/>
        <dbReference type="ChEBI" id="CHEBI:15378"/>
        <dbReference type="ChEBI" id="CHEBI:18072"/>
        <dbReference type="ChEBI" id="CHEBI:58639"/>
        <dbReference type="EC" id="3.5.2.17"/>
    </reaction>
</comment>
<organism evidence="11 12">
    <name type="scientific">Aureimonas glaciei</name>
    <dbReference type="NCBI Taxonomy" id="1776957"/>
    <lineage>
        <taxon>Bacteria</taxon>
        <taxon>Pseudomonadati</taxon>
        <taxon>Pseudomonadota</taxon>
        <taxon>Alphaproteobacteria</taxon>
        <taxon>Hyphomicrobiales</taxon>
        <taxon>Aurantimonadaceae</taxon>
        <taxon>Aureimonas</taxon>
    </lineage>
</organism>
<comment type="caution">
    <text evidence="11">The sequence shown here is derived from an EMBL/GenBank/DDBJ whole genome shotgun (WGS) entry which is preliminary data.</text>
</comment>
<dbReference type="PROSITE" id="PS00769">
    <property type="entry name" value="TRANSTHYRETIN_2"/>
    <property type="match status" value="1"/>
</dbReference>
<dbReference type="GO" id="GO:0006144">
    <property type="term" value="P:purine nucleobase metabolic process"/>
    <property type="evidence" value="ECO:0007669"/>
    <property type="project" value="UniProtKB-KW"/>
</dbReference>
<accession>A0A917DGV3</accession>
<keyword evidence="9" id="KW-0732">Signal</keyword>
<evidence type="ECO:0000256" key="9">
    <source>
        <dbReference type="SAM" id="SignalP"/>
    </source>
</evidence>
<dbReference type="Proteomes" id="UP000613160">
    <property type="component" value="Unassembled WGS sequence"/>
</dbReference>
<feature type="domain" description="Transthyretin/hydroxyisourate hydrolase" evidence="10">
    <location>
        <begin position="22"/>
        <end position="135"/>
    </location>
</feature>
<dbReference type="Gene3D" id="2.60.40.180">
    <property type="entry name" value="Transthyretin/hydroxyisourate hydrolase domain"/>
    <property type="match status" value="1"/>
</dbReference>
<proteinExistence type="inferred from homology"/>
<dbReference type="AlphaFoldDB" id="A0A917DGV3"/>
<reference evidence="11" key="1">
    <citation type="journal article" date="2014" name="Int. J. Syst. Evol. Microbiol.">
        <title>Complete genome sequence of Corynebacterium casei LMG S-19264T (=DSM 44701T), isolated from a smear-ripened cheese.</title>
        <authorList>
            <consortium name="US DOE Joint Genome Institute (JGI-PGF)"/>
            <person name="Walter F."/>
            <person name="Albersmeier A."/>
            <person name="Kalinowski J."/>
            <person name="Ruckert C."/>
        </authorList>
    </citation>
    <scope>NUCLEOTIDE SEQUENCE</scope>
    <source>
        <strain evidence="11">CGMCC 1.15493</strain>
    </source>
</reference>
<dbReference type="PANTHER" id="PTHR10395">
    <property type="entry name" value="URICASE AND TRANSTHYRETIN-RELATED"/>
    <property type="match status" value="1"/>
</dbReference>
<dbReference type="EC" id="3.5.2.17" evidence="8"/>
<comment type="similarity">
    <text evidence="3 8">Belongs to the transthyretin family. 5-hydroxyisourate hydrolase subfamily.</text>
</comment>
<comment type="subunit">
    <text evidence="4 8">Homotetramer.</text>
</comment>
<evidence type="ECO:0000256" key="1">
    <source>
        <dbReference type="ARBA" id="ARBA00001043"/>
    </source>
</evidence>
<evidence type="ECO:0000313" key="11">
    <source>
        <dbReference type="EMBL" id="GGD37248.1"/>
    </source>
</evidence>
<evidence type="ECO:0000256" key="2">
    <source>
        <dbReference type="ARBA" id="ARBA00002704"/>
    </source>
</evidence>
<name>A0A917DGV3_9HYPH</name>
<evidence type="ECO:0000256" key="8">
    <source>
        <dbReference type="RuleBase" id="RU361270"/>
    </source>
</evidence>
<feature type="binding site" evidence="7">
    <location>
        <position position="68"/>
    </location>
    <ligand>
        <name>substrate</name>
    </ligand>
</feature>
<dbReference type="InterPro" id="IPR023419">
    <property type="entry name" value="Transthyretin_CS"/>
</dbReference>